<proteinExistence type="predicted"/>
<evidence type="ECO:0000256" key="1">
    <source>
        <dbReference type="SAM" id="MobiDB-lite"/>
    </source>
</evidence>
<feature type="region of interest" description="Disordered" evidence="1">
    <location>
        <begin position="44"/>
        <end position="97"/>
    </location>
</feature>
<reference evidence="2" key="1">
    <citation type="submission" date="2021-03" db="EMBL/GenBank/DDBJ databases">
        <title>Draft genome sequence of rust myrtle Austropuccinia psidii MF-1, a brazilian biotype.</title>
        <authorList>
            <person name="Quecine M.C."/>
            <person name="Pachon D.M.R."/>
            <person name="Bonatelli M.L."/>
            <person name="Correr F.H."/>
            <person name="Franceschini L.M."/>
            <person name="Leite T.F."/>
            <person name="Margarido G.R.A."/>
            <person name="Almeida C.A."/>
            <person name="Ferrarezi J.A."/>
            <person name="Labate C.A."/>
        </authorList>
    </citation>
    <scope>NUCLEOTIDE SEQUENCE</scope>
    <source>
        <strain evidence="2">MF-1</strain>
    </source>
</reference>
<feature type="compositionally biased region" description="Polar residues" evidence="1">
    <location>
        <begin position="55"/>
        <end position="65"/>
    </location>
</feature>
<name>A0A9Q3BXL9_9BASI</name>
<gene>
    <name evidence="2" type="ORF">O181_012603</name>
</gene>
<dbReference type="EMBL" id="AVOT02003235">
    <property type="protein sequence ID" value="MBW0472888.1"/>
    <property type="molecule type" value="Genomic_DNA"/>
</dbReference>
<evidence type="ECO:0000313" key="3">
    <source>
        <dbReference type="Proteomes" id="UP000765509"/>
    </source>
</evidence>
<evidence type="ECO:0000313" key="2">
    <source>
        <dbReference type="EMBL" id="MBW0472888.1"/>
    </source>
</evidence>
<feature type="compositionally biased region" description="Polar residues" evidence="1">
    <location>
        <begin position="76"/>
        <end position="89"/>
    </location>
</feature>
<accession>A0A9Q3BXL9</accession>
<comment type="caution">
    <text evidence="2">The sequence shown here is derived from an EMBL/GenBank/DDBJ whole genome shotgun (WGS) entry which is preliminary data.</text>
</comment>
<dbReference type="AlphaFoldDB" id="A0A9Q3BXL9"/>
<dbReference type="Proteomes" id="UP000765509">
    <property type="component" value="Unassembled WGS sequence"/>
</dbReference>
<organism evidence="2 3">
    <name type="scientific">Austropuccinia psidii MF-1</name>
    <dbReference type="NCBI Taxonomy" id="1389203"/>
    <lineage>
        <taxon>Eukaryota</taxon>
        <taxon>Fungi</taxon>
        <taxon>Dikarya</taxon>
        <taxon>Basidiomycota</taxon>
        <taxon>Pucciniomycotina</taxon>
        <taxon>Pucciniomycetes</taxon>
        <taxon>Pucciniales</taxon>
        <taxon>Sphaerophragmiaceae</taxon>
        <taxon>Austropuccinia</taxon>
    </lineage>
</organism>
<protein>
    <submittedName>
        <fullName evidence="2">Uncharacterized protein</fullName>
    </submittedName>
</protein>
<keyword evidence="3" id="KW-1185">Reference proteome</keyword>
<sequence>MMNSWHIMKKFLKEEEIARYSTGCNSLSSKPQIRKIKEYHAKKKEASKEKDAVASTSKVQANQIYQEGKKNNKNNWSKTNSQVTGSQKSKMIPWTMS</sequence>